<name>A0A1D6LL43_MAIZE</name>
<accession>A0A1D6LL43</accession>
<organism evidence="1">
    <name type="scientific">Zea mays</name>
    <name type="common">Maize</name>
    <dbReference type="NCBI Taxonomy" id="4577"/>
    <lineage>
        <taxon>Eukaryota</taxon>
        <taxon>Viridiplantae</taxon>
        <taxon>Streptophyta</taxon>
        <taxon>Embryophyta</taxon>
        <taxon>Tracheophyta</taxon>
        <taxon>Spermatophyta</taxon>
        <taxon>Magnoliopsida</taxon>
        <taxon>Liliopsida</taxon>
        <taxon>Poales</taxon>
        <taxon>Poaceae</taxon>
        <taxon>PACMAD clade</taxon>
        <taxon>Panicoideae</taxon>
        <taxon>Andropogonodae</taxon>
        <taxon>Andropogoneae</taxon>
        <taxon>Tripsacinae</taxon>
        <taxon>Zea</taxon>
    </lineage>
</organism>
<dbReference type="PANTHER" id="PTHR48221:SF2">
    <property type="entry name" value="ACYL-COA SYNTHETASE FAMILY PROTEIN"/>
    <property type="match status" value="1"/>
</dbReference>
<sequence>MLKEVIKRPLLCLRKELYNRMEWRIIIICPVCSPTVFMEMRSLLHFWFQGTYMIISFPVWFSFATALLFYREGSHDSLSETLSKEPTAESISDVSLVQRAAFYLSWVLCPSNDDQCEMLSNNILEISHSWARNNKKCLSYQITMNHRRKLQIPTAAKSEKFHVPINTLLLSVNPARLENLFWEGRGSPPPTSSMRFSFFALVSVAVHVSTNAAHCATAV</sequence>
<dbReference type="PANTHER" id="PTHR48221">
    <property type="entry name" value="ACYL-COA SYNTHETASE FAMILY PROTEIN"/>
    <property type="match status" value="1"/>
</dbReference>
<dbReference type="ExpressionAtlas" id="A0A1D6LL43">
    <property type="expression patterns" value="baseline and differential"/>
</dbReference>
<reference evidence="1" key="1">
    <citation type="submission" date="2015-12" db="EMBL/GenBank/DDBJ databases">
        <title>Update maize B73 reference genome by single molecule sequencing technologies.</title>
        <authorList>
            <consortium name="Maize Genome Sequencing Project"/>
            <person name="Ware D."/>
        </authorList>
    </citation>
    <scope>NUCLEOTIDE SEQUENCE</scope>
    <source>
        <tissue evidence="1">Seedling</tissue>
    </source>
</reference>
<gene>
    <name evidence="1" type="ORF">ZEAMMB73_Zm00001d036176</name>
</gene>
<protein>
    <submittedName>
        <fullName evidence="1">Uncharacterized protein</fullName>
    </submittedName>
</protein>
<dbReference type="AlphaFoldDB" id="A0A1D6LL43"/>
<dbReference type="EMBL" id="CM000782">
    <property type="protein sequence ID" value="AQK80408.1"/>
    <property type="molecule type" value="Genomic_DNA"/>
</dbReference>
<evidence type="ECO:0000313" key="1">
    <source>
        <dbReference type="EMBL" id="AQK80408.1"/>
    </source>
</evidence>
<proteinExistence type="predicted"/>